<organism evidence="1 2">
    <name type="scientific">Candidatus Limivivens intestinipullorum</name>
    <dbReference type="NCBI Taxonomy" id="2840858"/>
    <lineage>
        <taxon>Bacteria</taxon>
        <taxon>Bacillati</taxon>
        <taxon>Bacillota</taxon>
        <taxon>Clostridia</taxon>
        <taxon>Lachnospirales</taxon>
        <taxon>Lachnospiraceae</taxon>
        <taxon>Lachnospiraceae incertae sedis</taxon>
        <taxon>Candidatus Limivivens</taxon>
    </lineage>
</organism>
<sequence>AKMLARLESGSEEIVKRAVYEGAAVVADAIKEGLKSIPVQEGKGTPENKLHGITKKQKADLINGFGLAPIENDNGYIQTKAGFDGYGSVKTKAYPKGLPNVLLARSLESGTSFRKRIPVIRRAVTKSRKQAEKVMDETINKELEKIFK</sequence>
<dbReference type="Proteomes" id="UP000823935">
    <property type="component" value="Unassembled WGS sequence"/>
</dbReference>
<evidence type="ECO:0008006" key="3">
    <source>
        <dbReference type="Google" id="ProtNLM"/>
    </source>
</evidence>
<protein>
    <recommendedName>
        <fullName evidence="3">HK97 gp10 family phage protein</fullName>
    </recommendedName>
</protein>
<dbReference type="AlphaFoldDB" id="A0A9D1JL10"/>
<comment type="caution">
    <text evidence="1">The sequence shown here is derived from an EMBL/GenBank/DDBJ whole genome shotgun (WGS) entry which is preliminary data.</text>
</comment>
<gene>
    <name evidence="1" type="ORF">IAB44_14030</name>
</gene>
<accession>A0A9D1JL10</accession>
<evidence type="ECO:0000313" key="1">
    <source>
        <dbReference type="EMBL" id="HIS32642.1"/>
    </source>
</evidence>
<feature type="non-terminal residue" evidence="1">
    <location>
        <position position="1"/>
    </location>
</feature>
<proteinExistence type="predicted"/>
<evidence type="ECO:0000313" key="2">
    <source>
        <dbReference type="Proteomes" id="UP000823935"/>
    </source>
</evidence>
<dbReference type="EMBL" id="DVIQ01000093">
    <property type="protein sequence ID" value="HIS32642.1"/>
    <property type="molecule type" value="Genomic_DNA"/>
</dbReference>
<name>A0A9D1JL10_9FIRM</name>
<reference evidence="1" key="2">
    <citation type="journal article" date="2021" name="PeerJ">
        <title>Extensive microbial diversity within the chicken gut microbiome revealed by metagenomics and culture.</title>
        <authorList>
            <person name="Gilroy R."/>
            <person name="Ravi A."/>
            <person name="Getino M."/>
            <person name="Pursley I."/>
            <person name="Horton D.L."/>
            <person name="Alikhan N.F."/>
            <person name="Baker D."/>
            <person name="Gharbi K."/>
            <person name="Hall N."/>
            <person name="Watson M."/>
            <person name="Adriaenssens E.M."/>
            <person name="Foster-Nyarko E."/>
            <person name="Jarju S."/>
            <person name="Secka A."/>
            <person name="Antonio M."/>
            <person name="Oren A."/>
            <person name="Chaudhuri R.R."/>
            <person name="La Ragione R."/>
            <person name="Hildebrand F."/>
            <person name="Pallen M.J."/>
        </authorList>
    </citation>
    <scope>NUCLEOTIDE SEQUENCE</scope>
    <source>
        <strain evidence="1">CHK190-19873</strain>
    </source>
</reference>
<reference evidence="1" key="1">
    <citation type="submission" date="2020-10" db="EMBL/GenBank/DDBJ databases">
        <authorList>
            <person name="Gilroy R."/>
        </authorList>
    </citation>
    <scope>NUCLEOTIDE SEQUENCE</scope>
    <source>
        <strain evidence="1">CHK190-19873</strain>
    </source>
</reference>